<comment type="caution">
    <text evidence="1">The sequence shown here is derived from an EMBL/GenBank/DDBJ whole genome shotgun (WGS) entry which is preliminary data.</text>
</comment>
<organism evidence="1 2">
    <name type="scientific">Smallanthus sonchifolius</name>
    <dbReference type="NCBI Taxonomy" id="185202"/>
    <lineage>
        <taxon>Eukaryota</taxon>
        <taxon>Viridiplantae</taxon>
        <taxon>Streptophyta</taxon>
        <taxon>Embryophyta</taxon>
        <taxon>Tracheophyta</taxon>
        <taxon>Spermatophyta</taxon>
        <taxon>Magnoliopsida</taxon>
        <taxon>eudicotyledons</taxon>
        <taxon>Gunneridae</taxon>
        <taxon>Pentapetalae</taxon>
        <taxon>asterids</taxon>
        <taxon>campanulids</taxon>
        <taxon>Asterales</taxon>
        <taxon>Asteraceae</taxon>
        <taxon>Asteroideae</taxon>
        <taxon>Heliantheae alliance</taxon>
        <taxon>Millerieae</taxon>
        <taxon>Smallanthus</taxon>
    </lineage>
</organism>
<sequence>MGCTLYTCAHILTTTLKGSILSAISIRSLILYFSSSICLILVSCKSDLVFPPSQNLQGCFLLHIPSYYGLRPLCSVDDKHFDSMAAYKTSYSGSITW</sequence>
<evidence type="ECO:0000313" key="1">
    <source>
        <dbReference type="EMBL" id="KAI3724805.1"/>
    </source>
</evidence>
<protein>
    <submittedName>
        <fullName evidence="1">Uncharacterized protein</fullName>
    </submittedName>
</protein>
<accession>A0ACB9BS17</accession>
<gene>
    <name evidence="1" type="ORF">L1987_64572</name>
</gene>
<name>A0ACB9BS17_9ASTR</name>
<reference evidence="2" key="1">
    <citation type="journal article" date="2022" name="Mol. Ecol. Resour.">
        <title>The genomes of chicory, endive, great burdock and yacon provide insights into Asteraceae palaeo-polyploidization history and plant inulin production.</title>
        <authorList>
            <person name="Fan W."/>
            <person name="Wang S."/>
            <person name="Wang H."/>
            <person name="Wang A."/>
            <person name="Jiang F."/>
            <person name="Liu H."/>
            <person name="Zhao H."/>
            <person name="Xu D."/>
            <person name="Zhang Y."/>
        </authorList>
    </citation>
    <scope>NUCLEOTIDE SEQUENCE [LARGE SCALE GENOMIC DNA]</scope>
    <source>
        <strain evidence="2">cv. Yunnan</strain>
    </source>
</reference>
<dbReference type="EMBL" id="CM042039">
    <property type="protein sequence ID" value="KAI3724805.1"/>
    <property type="molecule type" value="Genomic_DNA"/>
</dbReference>
<evidence type="ECO:0000313" key="2">
    <source>
        <dbReference type="Proteomes" id="UP001056120"/>
    </source>
</evidence>
<proteinExistence type="predicted"/>
<keyword evidence="2" id="KW-1185">Reference proteome</keyword>
<dbReference type="Proteomes" id="UP001056120">
    <property type="component" value="Linkage Group LG22"/>
</dbReference>
<reference evidence="1 2" key="2">
    <citation type="journal article" date="2022" name="Mol. Ecol. Resour.">
        <title>The genomes of chicory, endive, great burdock and yacon provide insights into Asteraceae paleo-polyploidization history and plant inulin production.</title>
        <authorList>
            <person name="Fan W."/>
            <person name="Wang S."/>
            <person name="Wang H."/>
            <person name="Wang A."/>
            <person name="Jiang F."/>
            <person name="Liu H."/>
            <person name="Zhao H."/>
            <person name="Xu D."/>
            <person name="Zhang Y."/>
        </authorList>
    </citation>
    <scope>NUCLEOTIDE SEQUENCE [LARGE SCALE GENOMIC DNA]</scope>
    <source>
        <strain evidence="2">cv. Yunnan</strain>
        <tissue evidence="1">Leaves</tissue>
    </source>
</reference>